<evidence type="ECO:0000313" key="8">
    <source>
        <dbReference type="EMBL" id="OAI21079.1"/>
    </source>
</evidence>
<keyword evidence="6" id="KW-0812">Transmembrane</keyword>
<comment type="caution">
    <text evidence="8">The sequence shown here is derived from an EMBL/GenBank/DDBJ whole genome shotgun (WGS) entry which is preliminary data.</text>
</comment>
<dbReference type="InterPro" id="IPR006664">
    <property type="entry name" value="OMP_bac"/>
</dbReference>
<dbReference type="Gene3D" id="3.30.1330.60">
    <property type="entry name" value="OmpA-like domain"/>
    <property type="match status" value="1"/>
</dbReference>
<dbReference type="CDD" id="cd07185">
    <property type="entry name" value="OmpA_C-like"/>
    <property type="match status" value="1"/>
</dbReference>
<dbReference type="RefSeq" id="WP_066977023.1">
    <property type="nucleotide sequence ID" value="NZ_LUUI01000022.1"/>
</dbReference>
<evidence type="ECO:0000259" key="7">
    <source>
        <dbReference type="PROSITE" id="PS51123"/>
    </source>
</evidence>
<feature type="transmembrane region" description="Helical" evidence="6">
    <location>
        <begin position="29"/>
        <end position="46"/>
    </location>
</feature>
<dbReference type="GO" id="GO:0009279">
    <property type="term" value="C:cell outer membrane"/>
    <property type="evidence" value="ECO:0007669"/>
    <property type="project" value="UniProtKB-SubCell"/>
</dbReference>
<name>A0A177NUY6_9GAMM</name>
<dbReference type="AlphaFoldDB" id="A0A177NUY6"/>
<feature type="domain" description="OmpA-like" evidence="7">
    <location>
        <begin position="129"/>
        <end position="240"/>
    </location>
</feature>
<organism evidence="8 9">
    <name type="scientific">Methylomonas lenta</name>
    <dbReference type="NCBI Taxonomy" id="980561"/>
    <lineage>
        <taxon>Bacteria</taxon>
        <taxon>Pseudomonadati</taxon>
        <taxon>Pseudomonadota</taxon>
        <taxon>Gammaproteobacteria</taxon>
        <taxon>Methylococcales</taxon>
        <taxon>Methylococcaceae</taxon>
        <taxon>Methylomonas</taxon>
    </lineage>
</organism>
<sequence>MSKQSSLDYDGLDGILQSSSSKARWYRSAWIFALAIIPLIGAFLFFRANPQQTTSALPQLPNNASSAINHQVPPTEVQPLPLTTSSNSISQQQTPSTLDSNQPNVPEIVAETKPTQIDDSKTDAPPMTSTESLFTLHFSFDSSKLSVLSKTQLTDLVNAAKSCPNRIELAGHTCNIGNAASNQILGLTRAKAVKKLLIANGIAVQKIITVSRGMDRPITSNDSVTGQKLNRRVELTCQDR</sequence>
<comment type="subcellular location">
    <subcellularLocation>
        <location evidence="1">Cell outer membrane</location>
    </subcellularLocation>
</comment>
<accession>A0A177NUY6</accession>
<evidence type="ECO:0000256" key="5">
    <source>
        <dbReference type="SAM" id="MobiDB-lite"/>
    </source>
</evidence>
<evidence type="ECO:0000256" key="3">
    <source>
        <dbReference type="ARBA" id="ARBA00023237"/>
    </source>
</evidence>
<feature type="compositionally biased region" description="Low complexity" evidence="5">
    <location>
        <begin position="83"/>
        <end position="97"/>
    </location>
</feature>
<dbReference type="EMBL" id="LUUI01000022">
    <property type="protein sequence ID" value="OAI21079.1"/>
    <property type="molecule type" value="Genomic_DNA"/>
</dbReference>
<protein>
    <recommendedName>
        <fullName evidence="7">OmpA-like domain-containing protein</fullName>
    </recommendedName>
</protein>
<keyword evidence="3" id="KW-0998">Cell outer membrane</keyword>
<evidence type="ECO:0000256" key="1">
    <source>
        <dbReference type="ARBA" id="ARBA00004442"/>
    </source>
</evidence>
<keyword evidence="6" id="KW-1133">Transmembrane helix</keyword>
<evidence type="ECO:0000313" key="9">
    <source>
        <dbReference type="Proteomes" id="UP000078476"/>
    </source>
</evidence>
<feature type="compositionally biased region" description="Polar residues" evidence="5">
    <location>
        <begin position="57"/>
        <end position="69"/>
    </location>
</feature>
<keyword evidence="2 4" id="KW-0472">Membrane</keyword>
<dbReference type="PROSITE" id="PS51123">
    <property type="entry name" value="OMPA_2"/>
    <property type="match status" value="1"/>
</dbReference>
<dbReference type="PANTHER" id="PTHR30329:SF21">
    <property type="entry name" value="LIPOPROTEIN YIAD-RELATED"/>
    <property type="match status" value="1"/>
</dbReference>
<reference evidence="8 9" key="1">
    <citation type="submission" date="2016-03" db="EMBL/GenBank/DDBJ databases">
        <authorList>
            <person name="Ploux O."/>
        </authorList>
    </citation>
    <scope>NUCLEOTIDE SEQUENCE [LARGE SCALE GENOMIC DNA]</scope>
    <source>
        <strain evidence="8 9">R-45370</strain>
    </source>
</reference>
<dbReference type="InterPro" id="IPR036737">
    <property type="entry name" value="OmpA-like_sf"/>
</dbReference>
<keyword evidence="9" id="KW-1185">Reference proteome</keyword>
<dbReference type="InterPro" id="IPR006665">
    <property type="entry name" value="OmpA-like"/>
</dbReference>
<feature type="region of interest" description="Disordered" evidence="5">
    <location>
        <begin position="57"/>
        <end position="104"/>
    </location>
</feature>
<dbReference type="PANTHER" id="PTHR30329">
    <property type="entry name" value="STATOR ELEMENT OF FLAGELLAR MOTOR COMPLEX"/>
    <property type="match status" value="1"/>
</dbReference>
<dbReference type="Pfam" id="PF00691">
    <property type="entry name" value="OmpA"/>
    <property type="match status" value="1"/>
</dbReference>
<evidence type="ECO:0000256" key="6">
    <source>
        <dbReference type="SAM" id="Phobius"/>
    </source>
</evidence>
<dbReference type="InterPro" id="IPR050330">
    <property type="entry name" value="Bact_OuterMem_StrucFunc"/>
</dbReference>
<dbReference type="PRINTS" id="PR01021">
    <property type="entry name" value="OMPADOMAIN"/>
</dbReference>
<evidence type="ECO:0000256" key="4">
    <source>
        <dbReference type="PROSITE-ProRule" id="PRU00473"/>
    </source>
</evidence>
<dbReference type="SUPFAM" id="SSF103088">
    <property type="entry name" value="OmpA-like"/>
    <property type="match status" value="1"/>
</dbReference>
<dbReference type="Proteomes" id="UP000078476">
    <property type="component" value="Unassembled WGS sequence"/>
</dbReference>
<dbReference type="STRING" id="980561.A1359_02710"/>
<gene>
    <name evidence="8" type="ORF">A1359_02710</name>
</gene>
<evidence type="ECO:0000256" key="2">
    <source>
        <dbReference type="ARBA" id="ARBA00023136"/>
    </source>
</evidence>
<proteinExistence type="predicted"/>